<protein>
    <recommendedName>
        <fullName evidence="5">Methyltransferase</fullName>
    </recommendedName>
</protein>
<dbReference type="AlphaFoldDB" id="A0A0G2HMJ1"/>
<gene>
    <name evidence="3" type="ORF">UCDDA912_g03857</name>
</gene>
<reference evidence="3 4" key="2">
    <citation type="submission" date="2015-05" db="EMBL/GenBank/DDBJ databases">
        <authorList>
            <person name="Morales-Cruz A."/>
            <person name="Amrine K.C."/>
            <person name="Cantu D."/>
        </authorList>
    </citation>
    <scope>NUCLEOTIDE SEQUENCE [LARGE SCALE GENOMIC DNA]</scope>
    <source>
        <strain evidence="3">DA912</strain>
    </source>
</reference>
<dbReference type="PANTHER" id="PTHR34598:SF3">
    <property type="entry name" value="OXIDOREDUCTASE AN1597"/>
    <property type="match status" value="1"/>
</dbReference>
<sequence length="346" mass="39222">MSAISNHMVEDDYHKEAKPYIWRGPALPELPISNAKFEEKPLNLTDVRTLAEEDRPKLDTHGFCFVDHKSETVADVHNDNDAAPYVDEMADFLKNFLGVETVIGFNARARSVNPDHKITPVSIEAHIDTNKDNVWASVSRPLTEDERDLVRSGKLRARVFNIWRPRVTHAEDFPLAVCDPNTLDVNRDIIMLDNATPETLAELSYVRHSPEHKWYWLSNQTPDEFILFTQSDSHPPKGQFRNDFNHVPHSAFRNEAARPGCPQRQSIEARFIVLEPAPYSPPVRNPSNRPPPETRRMPYTEHIQAPHALTAEAPAPASKEDRGVRLGTYVAKKVELKSVPVAVKAN</sequence>
<name>A0A0G2HMJ1_9PEZI</name>
<feature type="region of interest" description="Disordered" evidence="2">
    <location>
        <begin position="278"/>
        <end position="322"/>
    </location>
</feature>
<dbReference type="EMBL" id="LCUC01000137">
    <property type="protein sequence ID" value="KKY36188.1"/>
    <property type="molecule type" value="Genomic_DNA"/>
</dbReference>
<comment type="caution">
    <text evidence="3">The sequence shown here is derived from an EMBL/GenBank/DDBJ whole genome shotgun (WGS) entry which is preliminary data.</text>
</comment>
<dbReference type="InterPro" id="IPR044053">
    <property type="entry name" value="AsaB-like"/>
</dbReference>
<reference evidence="3 4" key="1">
    <citation type="submission" date="2015-05" db="EMBL/GenBank/DDBJ databases">
        <title>Distinctive expansion of gene families associated with plant cell wall degradation and secondary metabolism in the genomes of grapevine trunk pathogens.</title>
        <authorList>
            <person name="Lawrence D.P."/>
            <person name="Travadon R."/>
            <person name="Rolshausen P.E."/>
            <person name="Baumgartner K."/>
        </authorList>
    </citation>
    <scope>NUCLEOTIDE SEQUENCE [LARGE SCALE GENOMIC DNA]</scope>
    <source>
        <strain evidence="3">DA912</strain>
    </source>
</reference>
<dbReference type="NCBIfam" id="NF041278">
    <property type="entry name" value="CmcJ_NvfI_EfuI"/>
    <property type="match status" value="1"/>
</dbReference>
<evidence type="ECO:0000313" key="3">
    <source>
        <dbReference type="EMBL" id="KKY36188.1"/>
    </source>
</evidence>
<evidence type="ECO:0000256" key="1">
    <source>
        <dbReference type="ARBA" id="ARBA00023604"/>
    </source>
</evidence>
<dbReference type="PANTHER" id="PTHR34598">
    <property type="entry name" value="BLL6449 PROTEIN"/>
    <property type="match status" value="1"/>
</dbReference>
<accession>A0A0G2HMJ1</accession>
<dbReference type="Proteomes" id="UP000034680">
    <property type="component" value="Unassembled WGS sequence"/>
</dbReference>
<dbReference type="GO" id="GO:0016491">
    <property type="term" value="F:oxidoreductase activity"/>
    <property type="evidence" value="ECO:0007669"/>
    <property type="project" value="InterPro"/>
</dbReference>
<evidence type="ECO:0000256" key="2">
    <source>
        <dbReference type="SAM" id="MobiDB-lite"/>
    </source>
</evidence>
<comment type="similarity">
    <text evidence="1">Belongs to the asaB hydroxylase/desaturase family.</text>
</comment>
<keyword evidence="4" id="KW-1185">Reference proteome</keyword>
<evidence type="ECO:0008006" key="5">
    <source>
        <dbReference type="Google" id="ProtNLM"/>
    </source>
</evidence>
<proteinExistence type="inferred from homology"/>
<organism evidence="3 4">
    <name type="scientific">Diaporthe ampelina</name>
    <dbReference type="NCBI Taxonomy" id="1214573"/>
    <lineage>
        <taxon>Eukaryota</taxon>
        <taxon>Fungi</taxon>
        <taxon>Dikarya</taxon>
        <taxon>Ascomycota</taxon>
        <taxon>Pezizomycotina</taxon>
        <taxon>Sordariomycetes</taxon>
        <taxon>Sordariomycetidae</taxon>
        <taxon>Diaporthales</taxon>
        <taxon>Diaporthaceae</taxon>
        <taxon>Diaporthe</taxon>
    </lineage>
</organism>
<dbReference type="STRING" id="1214573.A0A0G2HMJ1"/>
<dbReference type="OrthoDB" id="412788at2759"/>
<evidence type="ECO:0000313" key="4">
    <source>
        <dbReference type="Proteomes" id="UP000034680"/>
    </source>
</evidence>
<feature type="compositionally biased region" description="Pro residues" evidence="2">
    <location>
        <begin position="278"/>
        <end position="291"/>
    </location>
</feature>